<dbReference type="PROSITE" id="PS50850">
    <property type="entry name" value="MFS"/>
    <property type="match status" value="1"/>
</dbReference>
<evidence type="ECO:0000256" key="2">
    <source>
        <dbReference type="ARBA" id="ARBA00022692"/>
    </source>
</evidence>
<feature type="transmembrane region" description="Helical" evidence="5">
    <location>
        <begin position="294"/>
        <end position="313"/>
    </location>
</feature>
<name>A0A158J506_9BURK</name>
<evidence type="ECO:0000259" key="6">
    <source>
        <dbReference type="PROSITE" id="PS50850"/>
    </source>
</evidence>
<feature type="transmembrane region" description="Helical" evidence="5">
    <location>
        <begin position="263"/>
        <end position="288"/>
    </location>
</feature>
<dbReference type="Gene3D" id="1.20.1720.10">
    <property type="entry name" value="Multidrug resistance protein D"/>
    <property type="match status" value="1"/>
</dbReference>
<protein>
    <submittedName>
        <fullName evidence="7">EmrB/QacA family drug resistance transporter</fullName>
    </submittedName>
</protein>
<evidence type="ECO:0000256" key="1">
    <source>
        <dbReference type="ARBA" id="ARBA00004141"/>
    </source>
</evidence>
<dbReference type="GO" id="GO:0005886">
    <property type="term" value="C:plasma membrane"/>
    <property type="evidence" value="ECO:0007669"/>
    <property type="project" value="TreeGrafter"/>
</dbReference>
<reference evidence="7" key="1">
    <citation type="submission" date="2016-01" db="EMBL/GenBank/DDBJ databases">
        <authorList>
            <person name="Oliw E.H."/>
        </authorList>
    </citation>
    <scope>NUCLEOTIDE SEQUENCE [LARGE SCALE GENOMIC DNA]</scope>
    <source>
        <strain evidence="7">LMG 27134</strain>
    </source>
</reference>
<feature type="transmembrane region" description="Helical" evidence="5">
    <location>
        <begin position="105"/>
        <end position="123"/>
    </location>
</feature>
<dbReference type="AlphaFoldDB" id="A0A158J506"/>
<dbReference type="InterPro" id="IPR011701">
    <property type="entry name" value="MFS"/>
</dbReference>
<feature type="transmembrane region" description="Helical" evidence="5">
    <location>
        <begin position="76"/>
        <end position="99"/>
    </location>
</feature>
<feature type="transmembrane region" description="Helical" evidence="5">
    <location>
        <begin position="135"/>
        <end position="157"/>
    </location>
</feature>
<dbReference type="RefSeq" id="WP_062091310.1">
    <property type="nucleotide sequence ID" value="NZ_FCOK02000070.1"/>
</dbReference>
<sequence>MDKLQGKSTIVALIVASAYFMENFDGTVITTALPSIAGSFASSAPAASAGITAYMFAVAIFIPVSGWLADRYGSKTVFRAAIGLFMLASMLCGVSATLAEFTAARALQGMSGAMMLPVGRLIVLRSTSRAEYVRAMSLVTMPGVVGQIMGPLLGGFFASYLTWRWIFFVNLPIGLLGVGLVTWLMDEQAGEVRSRFDWWGACLVGVAVGCLIAGLSMLASSPGISIAALLTVVGSVSGALAVRHLKACPHPLLELRLLAKATFARGASGTFLFRLAASAFGFVLPLLLQIVLGMKPFVAGVLVFSSALGAFVMKGSAPPILRRFGFRSVLLCNGALSALSILVCMGFGLATSLLVIAVALLAGGFARSLQFAALNAVVYADVEPALMSAATSFASMLQPLASAAGIAASALLLRVMSTHGRLSALDMRITLFVIGAIALGAAWPFRAMADMAGAELSGRQPLQRHTEPR</sequence>
<keyword evidence="2 5" id="KW-0812">Transmembrane</keyword>
<dbReference type="PANTHER" id="PTHR23501">
    <property type="entry name" value="MAJOR FACILITATOR SUPERFAMILY"/>
    <property type="match status" value="1"/>
</dbReference>
<dbReference type="InterPro" id="IPR036259">
    <property type="entry name" value="MFS_trans_sf"/>
</dbReference>
<evidence type="ECO:0000256" key="4">
    <source>
        <dbReference type="ARBA" id="ARBA00023136"/>
    </source>
</evidence>
<keyword evidence="4 5" id="KW-0472">Membrane</keyword>
<feature type="transmembrane region" description="Helical" evidence="5">
    <location>
        <begin position="224"/>
        <end position="242"/>
    </location>
</feature>
<dbReference type="GO" id="GO:0022857">
    <property type="term" value="F:transmembrane transporter activity"/>
    <property type="evidence" value="ECO:0007669"/>
    <property type="project" value="InterPro"/>
</dbReference>
<organism evidence="7">
    <name type="scientific">Caballeronia udeis</name>
    <dbReference type="NCBI Taxonomy" id="1232866"/>
    <lineage>
        <taxon>Bacteria</taxon>
        <taxon>Pseudomonadati</taxon>
        <taxon>Pseudomonadota</taxon>
        <taxon>Betaproteobacteria</taxon>
        <taxon>Burkholderiales</taxon>
        <taxon>Burkholderiaceae</taxon>
        <taxon>Caballeronia</taxon>
    </lineage>
</organism>
<feature type="transmembrane region" description="Helical" evidence="5">
    <location>
        <begin position="51"/>
        <end position="69"/>
    </location>
</feature>
<dbReference type="InterPro" id="IPR020846">
    <property type="entry name" value="MFS_dom"/>
</dbReference>
<comment type="subcellular location">
    <subcellularLocation>
        <location evidence="1">Membrane</location>
        <topology evidence="1">Multi-pass membrane protein</topology>
    </subcellularLocation>
</comment>
<dbReference type="EMBL" id="FCOK02000070">
    <property type="protein sequence ID" value="SAL63439.1"/>
    <property type="molecule type" value="Genomic_DNA"/>
</dbReference>
<keyword evidence="3 5" id="KW-1133">Transmembrane helix</keyword>
<gene>
    <name evidence="7" type="ORF">AWB69_07116</name>
</gene>
<dbReference type="PANTHER" id="PTHR23501:SF1">
    <property type="entry name" value="TRANSPORT PROTEIN HSRA-RELATED"/>
    <property type="match status" value="1"/>
</dbReference>
<feature type="transmembrane region" description="Helical" evidence="5">
    <location>
        <begin position="196"/>
        <end position="218"/>
    </location>
</feature>
<accession>A0A158J506</accession>
<evidence type="ECO:0000256" key="3">
    <source>
        <dbReference type="ARBA" id="ARBA00022989"/>
    </source>
</evidence>
<evidence type="ECO:0000256" key="5">
    <source>
        <dbReference type="SAM" id="Phobius"/>
    </source>
</evidence>
<dbReference type="Gene3D" id="1.20.1250.20">
    <property type="entry name" value="MFS general substrate transporter like domains"/>
    <property type="match status" value="1"/>
</dbReference>
<feature type="transmembrane region" description="Helical" evidence="5">
    <location>
        <begin position="425"/>
        <end position="445"/>
    </location>
</feature>
<feature type="transmembrane region" description="Helical" evidence="5">
    <location>
        <begin position="334"/>
        <end position="365"/>
    </location>
</feature>
<feature type="transmembrane region" description="Helical" evidence="5">
    <location>
        <begin position="385"/>
        <end position="413"/>
    </location>
</feature>
<feature type="domain" description="Major facilitator superfamily (MFS) profile" evidence="6">
    <location>
        <begin position="11"/>
        <end position="452"/>
    </location>
</feature>
<evidence type="ECO:0000313" key="7">
    <source>
        <dbReference type="EMBL" id="SAL63439.1"/>
    </source>
</evidence>
<feature type="transmembrane region" description="Helical" evidence="5">
    <location>
        <begin position="163"/>
        <end position="184"/>
    </location>
</feature>
<dbReference type="Proteomes" id="UP000054683">
    <property type="component" value="Unassembled WGS sequence"/>
</dbReference>
<proteinExistence type="predicted"/>
<dbReference type="Pfam" id="PF07690">
    <property type="entry name" value="MFS_1"/>
    <property type="match status" value="1"/>
</dbReference>
<dbReference type="SUPFAM" id="SSF103473">
    <property type="entry name" value="MFS general substrate transporter"/>
    <property type="match status" value="1"/>
</dbReference>
<dbReference type="OrthoDB" id="9807274at2"/>